<protein>
    <submittedName>
        <fullName evidence="8">Uncharacterized protein</fullName>
    </submittedName>
</protein>
<evidence type="ECO:0000313" key="8">
    <source>
        <dbReference type="EMBL" id="CAL1397997.1"/>
    </source>
</evidence>
<dbReference type="PANTHER" id="PTHR33136">
    <property type="entry name" value="RAPID ALKALINIZATION FACTOR-LIKE"/>
    <property type="match status" value="1"/>
</dbReference>
<accession>A0AAV2FJ11</accession>
<dbReference type="GO" id="GO:0005179">
    <property type="term" value="F:hormone activity"/>
    <property type="evidence" value="ECO:0007669"/>
    <property type="project" value="UniProtKB-KW"/>
</dbReference>
<keyword evidence="5 7" id="KW-0732">Signal</keyword>
<dbReference type="PANTHER" id="PTHR33136:SF89">
    <property type="entry name" value="PROTEIN RALF-LIKE 19"/>
    <property type="match status" value="1"/>
</dbReference>
<gene>
    <name evidence="8" type="ORF">LTRI10_LOCUS38256</name>
</gene>
<organism evidence="8 9">
    <name type="scientific">Linum trigynum</name>
    <dbReference type="NCBI Taxonomy" id="586398"/>
    <lineage>
        <taxon>Eukaryota</taxon>
        <taxon>Viridiplantae</taxon>
        <taxon>Streptophyta</taxon>
        <taxon>Embryophyta</taxon>
        <taxon>Tracheophyta</taxon>
        <taxon>Spermatophyta</taxon>
        <taxon>Magnoliopsida</taxon>
        <taxon>eudicotyledons</taxon>
        <taxon>Gunneridae</taxon>
        <taxon>Pentapetalae</taxon>
        <taxon>rosids</taxon>
        <taxon>fabids</taxon>
        <taxon>Malpighiales</taxon>
        <taxon>Linaceae</taxon>
        <taxon>Linum</taxon>
    </lineage>
</organism>
<keyword evidence="9" id="KW-1185">Reference proteome</keyword>
<reference evidence="8 9" key="1">
    <citation type="submission" date="2024-04" db="EMBL/GenBank/DDBJ databases">
        <authorList>
            <person name="Fracassetti M."/>
        </authorList>
    </citation>
    <scope>NUCLEOTIDE SEQUENCE [LARGE SCALE GENOMIC DNA]</scope>
</reference>
<keyword evidence="3" id="KW-0964">Secreted</keyword>
<dbReference type="AlphaFoldDB" id="A0AAV2FJ11"/>
<feature type="chain" id="PRO_5043819391" evidence="7">
    <location>
        <begin position="22"/>
        <end position="131"/>
    </location>
</feature>
<dbReference type="GO" id="GO:0019722">
    <property type="term" value="P:calcium-mediated signaling"/>
    <property type="evidence" value="ECO:0007669"/>
    <property type="project" value="TreeGrafter"/>
</dbReference>
<dbReference type="Proteomes" id="UP001497516">
    <property type="component" value="Chromosome 6"/>
</dbReference>
<evidence type="ECO:0000256" key="4">
    <source>
        <dbReference type="ARBA" id="ARBA00022702"/>
    </source>
</evidence>
<evidence type="ECO:0000313" key="9">
    <source>
        <dbReference type="Proteomes" id="UP001497516"/>
    </source>
</evidence>
<comment type="similarity">
    <text evidence="2">Belongs to the plant rapid alkalinization factor (RALF) family.</text>
</comment>
<feature type="signal peptide" evidence="7">
    <location>
        <begin position="1"/>
        <end position="21"/>
    </location>
</feature>
<dbReference type="EMBL" id="OZ034819">
    <property type="protein sequence ID" value="CAL1397997.1"/>
    <property type="molecule type" value="Genomic_DNA"/>
</dbReference>
<sequence length="131" mass="15294">MASHHHHLLLIIIMFILVVLATTRDASFVPEPSSSSSTMIHLRADDPWSSCDRVARWRKNVDPHCSTTSIKKKTARKLQQRDRYISYQALRANSIPCGWKRNSYYDCSYRIRANPYTRGCTEATRCFRYTH</sequence>
<comment type="subcellular location">
    <subcellularLocation>
        <location evidence="1">Secreted</location>
    </subcellularLocation>
</comment>
<name>A0AAV2FJ11_9ROSI</name>
<keyword evidence="4" id="KW-0372">Hormone</keyword>
<evidence type="ECO:0000256" key="5">
    <source>
        <dbReference type="ARBA" id="ARBA00022729"/>
    </source>
</evidence>
<proteinExistence type="inferred from homology"/>
<keyword evidence="6" id="KW-1015">Disulfide bond</keyword>
<evidence type="ECO:0000256" key="7">
    <source>
        <dbReference type="SAM" id="SignalP"/>
    </source>
</evidence>
<dbReference type="GO" id="GO:0009506">
    <property type="term" value="C:plasmodesma"/>
    <property type="evidence" value="ECO:0007669"/>
    <property type="project" value="TreeGrafter"/>
</dbReference>
<dbReference type="InterPro" id="IPR008801">
    <property type="entry name" value="RALF"/>
</dbReference>
<evidence type="ECO:0000256" key="6">
    <source>
        <dbReference type="ARBA" id="ARBA00023157"/>
    </source>
</evidence>
<dbReference type="GO" id="GO:0040008">
    <property type="term" value="P:regulation of growth"/>
    <property type="evidence" value="ECO:0007669"/>
    <property type="project" value="UniProtKB-ARBA"/>
</dbReference>
<dbReference type="GO" id="GO:0005576">
    <property type="term" value="C:extracellular region"/>
    <property type="evidence" value="ECO:0007669"/>
    <property type="project" value="UniProtKB-SubCell"/>
</dbReference>
<evidence type="ECO:0000256" key="1">
    <source>
        <dbReference type="ARBA" id="ARBA00004613"/>
    </source>
</evidence>
<dbReference type="Pfam" id="PF05498">
    <property type="entry name" value="RALF"/>
    <property type="match status" value="1"/>
</dbReference>
<evidence type="ECO:0000256" key="2">
    <source>
        <dbReference type="ARBA" id="ARBA00009178"/>
    </source>
</evidence>
<evidence type="ECO:0000256" key="3">
    <source>
        <dbReference type="ARBA" id="ARBA00022525"/>
    </source>
</evidence>